<proteinExistence type="predicted"/>
<dbReference type="InterPro" id="IPR002645">
    <property type="entry name" value="STAS_dom"/>
</dbReference>
<sequence length="91" mass="9676">MAEAGRFAPGGALTMASAAGRLTLDDWPAAGGTLTVDLAGIETADSAGVSVLLHWLREAQRRQVTLHFIHLPPTLQQLARLYGVADWLNTP</sequence>
<organism evidence="2 3">
    <name type="scientific">Jeongeupia naejangsanensis</name>
    <dbReference type="NCBI Taxonomy" id="613195"/>
    <lineage>
        <taxon>Bacteria</taxon>
        <taxon>Pseudomonadati</taxon>
        <taxon>Pseudomonadota</taxon>
        <taxon>Betaproteobacteria</taxon>
        <taxon>Neisseriales</taxon>
        <taxon>Chitinibacteraceae</taxon>
        <taxon>Jeongeupia</taxon>
    </lineage>
</organism>
<dbReference type="CDD" id="cd07043">
    <property type="entry name" value="STAS_anti-anti-sigma_factors"/>
    <property type="match status" value="1"/>
</dbReference>
<dbReference type="Proteomes" id="UP000809431">
    <property type="component" value="Unassembled WGS sequence"/>
</dbReference>
<accession>A0ABS2BK24</accession>
<reference evidence="2 3" key="1">
    <citation type="submission" date="2021-01" db="EMBL/GenBank/DDBJ databases">
        <title>Draft Genome Sequence and Polyhydroxyalkanoate Biosynthetic Potential of Jeongeupia naejangsanensis Type Strain DSM 24253.</title>
        <authorList>
            <person name="Turrini P."/>
            <person name="Artuso I."/>
            <person name="Lugli G.A."/>
            <person name="Frangipani E."/>
            <person name="Ventura M."/>
            <person name="Visca P."/>
        </authorList>
    </citation>
    <scope>NUCLEOTIDE SEQUENCE [LARGE SCALE GENOMIC DNA]</scope>
    <source>
        <strain evidence="2 3">DSM 24253</strain>
    </source>
</reference>
<name>A0ABS2BK24_9NEIS</name>
<evidence type="ECO:0000259" key="1">
    <source>
        <dbReference type="PROSITE" id="PS50801"/>
    </source>
</evidence>
<feature type="domain" description="STAS" evidence="1">
    <location>
        <begin position="1"/>
        <end position="91"/>
    </location>
</feature>
<dbReference type="PROSITE" id="PS50801">
    <property type="entry name" value="STAS"/>
    <property type="match status" value="1"/>
</dbReference>
<dbReference type="Pfam" id="PF13466">
    <property type="entry name" value="STAS_2"/>
    <property type="match status" value="1"/>
</dbReference>
<keyword evidence="3" id="KW-1185">Reference proteome</keyword>
<dbReference type="SUPFAM" id="SSF52091">
    <property type="entry name" value="SpoIIaa-like"/>
    <property type="match status" value="1"/>
</dbReference>
<dbReference type="InterPro" id="IPR036513">
    <property type="entry name" value="STAS_dom_sf"/>
</dbReference>
<protein>
    <submittedName>
        <fullName evidence="2">STAS domain-containing protein</fullName>
    </submittedName>
</protein>
<evidence type="ECO:0000313" key="2">
    <source>
        <dbReference type="EMBL" id="MBM3115946.1"/>
    </source>
</evidence>
<dbReference type="RefSeq" id="WP_203537915.1">
    <property type="nucleotide sequence ID" value="NZ_JAESND010000003.1"/>
</dbReference>
<dbReference type="InterPro" id="IPR058548">
    <property type="entry name" value="MlaB-like_STAS"/>
</dbReference>
<evidence type="ECO:0000313" key="3">
    <source>
        <dbReference type="Proteomes" id="UP000809431"/>
    </source>
</evidence>
<dbReference type="EMBL" id="JAESND010000003">
    <property type="protein sequence ID" value="MBM3115946.1"/>
    <property type="molecule type" value="Genomic_DNA"/>
</dbReference>
<dbReference type="Gene3D" id="3.30.750.24">
    <property type="entry name" value="STAS domain"/>
    <property type="match status" value="1"/>
</dbReference>
<comment type="caution">
    <text evidence="2">The sequence shown here is derived from an EMBL/GenBank/DDBJ whole genome shotgun (WGS) entry which is preliminary data.</text>
</comment>
<gene>
    <name evidence="2" type="ORF">JMJ54_08890</name>
</gene>